<gene>
    <name evidence="1" type="ORF">ACFQJC_08190</name>
</gene>
<keyword evidence="2" id="KW-1185">Reference proteome</keyword>
<dbReference type="RefSeq" id="WP_390222830.1">
    <property type="nucleotide sequence ID" value="NZ_JBHTAA010000005.1"/>
</dbReference>
<proteinExistence type="predicted"/>
<dbReference type="Proteomes" id="UP001596481">
    <property type="component" value="Unassembled WGS sequence"/>
</dbReference>
<dbReference type="AlphaFoldDB" id="A0ABD5ZED9"/>
<reference evidence="1 2" key="1">
    <citation type="journal article" date="2019" name="Int. J. Syst. Evol. Microbiol.">
        <title>The Global Catalogue of Microorganisms (GCM) 10K type strain sequencing project: providing services to taxonomists for standard genome sequencing and annotation.</title>
        <authorList>
            <consortium name="The Broad Institute Genomics Platform"/>
            <consortium name="The Broad Institute Genome Sequencing Center for Infectious Disease"/>
            <person name="Wu L."/>
            <person name="Ma J."/>
        </authorList>
    </citation>
    <scope>NUCLEOTIDE SEQUENCE [LARGE SCALE GENOMIC DNA]</scope>
    <source>
        <strain evidence="1 2">DSM 29988</strain>
    </source>
</reference>
<name>A0ABD5ZED9_9EURY</name>
<evidence type="ECO:0000313" key="2">
    <source>
        <dbReference type="Proteomes" id="UP001596481"/>
    </source>
</evidence>
<organism evidence="1 2">
    <name type="scientific">Haloferax namakaokahaiae</name>
    <dbReference type="NCBI Taxonomy" id="1748331"/>
    <lineage>
        <taxon>Archaea</taxon>
        <taxon>Methanobacteriati</taxon>
        <taxon>Methanobacteriota</taxon>
        <taxon>Stenosarchaea group</taxon>
        <taxon>Halobacteria</taxon>
        <taxon>Halobacteriales</taxon>
        <taxon>Haloferacaceae</taxon>
        <taxon>Haloferax</taxon>
    </lineage>
</organism>
<accession>A0ABD5ZED9</accession>
<protein>
    <submittedName>
        <fullName evidence="1">Uncharacterized protein</fullName>
    </submittedName>
</protein>
<evidence type="ECO:0000313" key="1">
    <source>
        <dbReference type="EMBL" id="MFC7203489.1"/>
    </source>
</evidence>
<dbReference type="EMBL" id="JBHTAA010000005">
    <property type="protein sequence ID" value="MFC7203489.1"/>
    <property type="molecule type" value="Genomic_DNA"/>
</dbReference>
<sequence>MSDELDEAVGEFLRQYKQAMKDYDRGYVDADATLSLIGSKVEELREAREN</sequence>
<comment type="caution">
    <text evidence="1">The sequence shown here is derived from an EMBL/GenBank/DDBJ whole genome shotgun (WGS) entry which is preliminary data.</text>
</comment>